<reference evidence="2 3" key="1">
    <citation type="submission" date="2017-05" db="EMBL/GenBank/DDBJ databases">
        <title>High clonality and local adaptation shapes Vibrionaceae linages within an endangered oasis.</title>
        <authorList>
            <person name="Vazquez-Rosas-Landa M."/>
        </authorList>
    </citation>
    <scope>NUCLEOTIDE SEQUENCE [LARGE SCALE GENOMIC DNA]</scope>
    <source>
        <strain evidence="2 3">P46_P4S1P180</strain>
    </source>
</reference>
<proteinExistence type="predicted"/>
<dbReference type="InterPro" id="IPR037523">
    <property type="entry name" value="VOC_core"/>
</dbReference>
<evidence type="ECO:0000259" key="1">
    <source>
        <dbReference type="PROSITE" id="PS51819"/>
    </source>
</evidence>
<dbReference type="SUPFAM" id="SSF54593">
    <property type="entry name" value="Glyoxalase/Bleomycin resistance protein/Dihydroxybiphenyl dioxygenase"/>
    <property type="match status" value="1"/>
</dbReference>
<feature type="domain" description="VOC" evidence="1">
    <location>
        <begin position="2"/>
        <end position="119"/>
    </location>
</feature>
<comment type="caution">
    <text evidence="2">The sequence shown here is derived from an EMBL/GenBank/DDBJ whole genome shotgun (WGS) entry which is preliminary data.</text>
</comment>
<dbReference type="EMBL" id="WXWW01000077">
    <property type="protein sequence ID" value="NAW64508.1"/>
    <property type="molecule type" value="Genomic_DNA"/>
</dbReference>
<dbReference type="AlphaFoldDB" id="A0A7X4W9E9"/>
<dbReference type="InterPro" id="IPR026275">
    <property type="entry name" value="Glyoxalase/dOase/EhpR"/>
</dbReference>
<sequence length="121" mass="13723">MIPNLLLLYVKNPETSAHFYRQLLGREPVAAHPTYVAYEFENGFNLSLWSEQARNFVSGGEGHRSEFAFMVPDDDQVKALYDQWQTAGVVIEQPLHDAVFGLTFVALDPDGHRIRVCTPDE</sequence>
<dbReference type="InterPro" id="IPR004360">
    <property type="entry name" value="Glyas_Fos-R_dOase_dom"/>
</dbReference>
<gene>
    <name evidence="2" type="ORF">CAG72_04690</name>
</gene>
<dbReference type="Proteomes" id="UP000465712">
    <property type="component" value="Unassembled WGS sequence"/>
</dbReference>
<dbReference type="Pfam" id="PF00903">
    <property type="entry name" value="Glyoxalase"/>
    <property type="match status" value="1"/>
</dbReference>
<accession>A0A7X4W9E9</accession>
<dbReference type="PIRSF" id="PIRSF039020">
    <property type="entry name" value="EhpR"/>
    <property type="match status" value="1"/>
</dbReference>
<organism evidence="2 3">
    <name type="scientific">Photobacterium halotolerans</name>
    <dbReference type="NCBI Taxonomy" id="265726"/>
    <lineage>
        <taxon>Bacteria</taxon>
        <taxon>Pseudomonadati</taxon>
        <taxon>Pseudomonadota</taxon>
        <taxon>Gammaproteobacteria</taxon>
        <taxon>Vibrionales</taxon>
        <taxon>Vibrionaceae</taxon>
        <taxon>Photobacterium</taxon>
    </lineage>
</organism>
<name>A0A7X4W9E9_9GAMM</name>
<dbReference type="Gene3D" id="3.30.720.120">
    <property type="match status" value="1"/>
</dbReference>
<evidence type="ECO:0000313" key="2">
    <source>
        <dbReference type="EMBL" id="NAW64508.1"/>
    </source>
</evidence>
<evidence type="ECO:0000313" key="3">
    <source>
        <dbReference type="Proteomes" id="UP000465712"/>
    </source>
</evidence>
<protein>
    <submittedName>
        <fullName evidence="2">Glyoxalase</fullName>
    </submittedName>
</protein>
<dbReference type="RefSeq" id="WP_161443242.1">
    <property type="nucleotide sequence ID" value="NZ_WXWW01000077.1"/>
</dbReference>
<dbReference type="Gene3D" id="3.30.720.110">
    <property type="match status" value="1"/>
</dbReference>
<dbReference type="PROSITE" id="PS51819">
    <property type="entry name" value="VOC"/>
    <property type="match status" value="1"/>
</dbReference>
<dbReference type="InterPro" id="IPR029068">
    <property type="entry name" value="Glyas_Bleomycin-R_OHBP_Dase"/>
</dbReference>